<proteinExistence type="predicted"/>
<sequence>MKKFFSAKALAAVSMVVAFPMVASANSATLEKAYERLHQPLNTEIGNDAQRDRANEPAYKVNVYTGDSYAMNEARQRIQEQTKHATNVGNGDMPNASSQTDSEALPHGRDW</sequence>
<dbReference type="RefSeq" id="WP_019018496.1">
    <property type="nucleotide sequence ID" value="NZ_BMXD01000001.1"/>
</dbReference>
<protein>
    <recommendedName>
        <fullName evidence="5">DUF4148 domain-containing protein</fullName>
    </recommendedName>
</protein>
<feature type="compositionally biased region" description="Polar residues" evidence="1">
    <location>
        <begin position="84"/>
        <end position="102"/>
    </location>
</feature>
<reference evidence="4" key="1">
    <citation type="journal article" date="2019" name="Int. J. Syst. Evol. Microbiol.">
        <title>The Global Catalogue of Microorganisms (GCM) 10K type strain sequencing project: providing services to taxonomists for standard genome sequencing and annotation.</title>
        <authorList>
            <consortium name="The Broad Institute Genomics Platform"/>
            <consortium name="The Broad Institute Genome Sequencing Center for Infectious Disease"/>
            <person name="Wu L."/>
            <person name="Ma J."/>
        </authorList>
    </citation>
    <scope>NUCLEOTIDE SEQUENCE [LARGE SCALE GENOMIC DNA]</scope>
    <source>
        <strain evidence="4">KCTC 12847</strain>
    </source>
</reference>
<keyword evidence="2" id="KW-0732">Signal</keyword>
<evidence type="ECO:0000256" key="1">
    <source>
        <dbReference type="SAM" id="MobiDB-lite"/>
    </source>
</evidence>
<evidence type="ECO:0000313" key="3">
    <source>
        <dbReference type="EMBL" id="MFC3293193.1"/>
    </source>
</evidence>
<comment type="caution">
    <text evidence="3">The sequence shown here is derived from an EMBL/GenBank/DDBJ whole genome shotgun (WGS) entry which is preliminary data.</text>
</comment>
<feature type="chain" id="PRO_5046044913" description="DUF4148 domain-containing protein" evidence="2">
    <location>
        <begin position="26"/>
        <end position="111"/>
    </location>
</feature>
<evidence type="ECO:0008006" key="5">
    <source>
        <dbReference type="Google" id="ProtNLM"/>
    </source>
</evidence>
<organism evidence="3 4">
    <name type="scientific">Modicisalibacter luteus</name>
    <dbReference type="NCBI Taxonomy" id="453962"/>
    <lineage>
        <taxon>Bacteria</taxon>
        <taxon>Pseudomonadati</taxon>
        <taxon>Pseudomonadota</taxon>
        <taxon>Gammaproteobacteria</taxon>
        <taxon>Oceanospirillales</taxon>
        <taxon>Halomonadaceae</taxon>
        <taxon>Modicisalibacter</taxon>
    </lineage>
</organism>
<feature type="region of interest" description="Disordered" evidence="1">
    <location>
        <begin position="81"/>
        <end position="111"/>
    </location>
</feature>
<accession>A0ABV7M4K0</accession>
<feature type="signal peptide" evidence="2">
    <location>
        <begin position="1"/>
        <end position="25"/>
    </location>
</feature>
<keyword evidence="4" id="KW-1185">Reference proteome</keyword>
<gene>
    <name evidence="3" type="ORF">ACFOEI_14145</name>
</gene>
<dbReference type="EMBL" id="JBHRUH010000031">
    <property type="protein sequence ID" value="MFC3293193.1"/>
    <property type="molecule type" value="Genomic_DNA"/>
</dbReference>
<evidence type="ECO:0000256" key="2">
    <source>
        <dbReference type="SAM" id="SignalP"/>
    </source>
</evidence>
<name>A0ABV7M4K0_9GAMM</name>
<dbReference type="Proteomes" id="UP001595640">
    <property type="component" value="Unassembled WGS sequence"/>
</dbReference>
<evidence type="ECO:0000313" key="4">
    <source>
        <dbReference type="Proteomes" id="UP001595640"/>
    </source>
</evidence>